<evidence type="ECO:0000256" key="1">
    <source>
        <dbReference type="SAM" id="MobiDB-lite"/>
    </source>
</evidence>
<feature type="compositionally biased region" description="Polar residues" evidence="1">
    <location>
        <begin position="66"/>
        <end position="81"/>
    </location>
</feature>
<name>A0A8J5SES8_ZIZPA</name>
<comment type="caution">
    <text evidence="2">The sequence shown here is derived from an EMBL/GenBank/DDBJ whole genome shotgun (WGS) entry which is preliminary data.</text>
</comment>
<sequence length="94" mass="10659">MEGRMKPRWEANTSFLDYGRQAREEAARAEAGGRGGEWKRKRKKNVTWHPAASFAPINQPIERPQPTVTPIQPIGHSQASNRIHHPSFSGEPEF</sequence>
<feature type="region of interest" description="Disordered" evidence="1">
    <location>
        <begin position="26"/>
        <end position="94"/>
    </location>
</feature>
<keyword evidence="3" id="KW-1185">Reference proteome</keyword>
<dbReference type="EMBL" id="JAAALK010000287">
    <property type="protein sequence ID" value="KAG8056301.1"/>
    <property type="molecule type" value="Genomic_DNA"/>
</dbReference>
<dbReference type="Proteomes" id="UP000729402">
    <property type="component" value="Unassembled WGS sequence"/>
</dbReference>
<reference evidence="2" key="1">
    <citation type="journal article" date="2021" name="bioRxiv">
        <title>Whole Genome Assembly and Annotation of Northern Wild Rice, Zizania palustris L., Supports a Whole Genome Duplication in the Zizania Genus.</title>
        <authorList>
            <person name="Haas M."/>
            <person name="Kono T."/>
            <person name="Macchietto M."/>
            <person name="Millas R."/>
            <person name="McGilp L."/>
            <person name="Shao M."/>
            <person name="Duquette J."/>
            <person name="Hirsch C.N."/>
            <person name="Kimball J."/>
        </authorList>
    </citation>
    <scope>NUCLEOTIDE SEQUENCE</scope>
    <source>
        <tissue evidence="2">Fresh leaf tissue</tissue>
    </source>
</reference>
<accession>A0A8J5SES8</accession>
<proteinExistence type="predicted"/>
<dbReference type="AlphaFoldDB" id="A0A8J5SES8"/>
<evidence type="ECO:0000313" key="3">
    <source>
        <dbReference type="Proteomes" id="UP000729402"/>
    </source>
</evidence>
<protein>
    <submittedName>
        <fullName evidence="2">Uncharacterized protein</fullName>
    </submittedName>
</protein>
<reference evidence="2" key="2">
    <citation type="submission" date="2021-02" db="EMBL/GenBank/DDBJ databases">
        <authorList>
            <person name="Kimball J.A."/>
            <person name="Haas M.W."/>
            <person name="Macchietto M."/>
            <person name="Kono T."/>
            <person name="Duquette J."/>
            <person name="Shao M."/>
        </authorList>
    </citation>
    <scope>NUCLEOTIDE SEQUENCE</scope>
    <source>
        <tissue evidence="2">Fresh leaf tissue</tissue>
    </source>
</reference>
<gene>
    <name evidence="2" type="ORF">GUJ93_ZPchr0002g22973</name>
</gene>
<organism evidence="2 3">
    <name type="scientific">Zizania palustris</name>
    <name type="common">Northern wild rice</name>
    <dbReference type="NCBI Taxonomy" id="103762"/>
    <lineage>
        <taxon>Eukaryota</taxon>
        <taxon>Viridiplantae</taxon>
        <taxon>Streptophyta</taxon>
        <taxon>Embryophyta</taxon>
        <taxon>Tracheophyta</taxon>
        <taxon>Spermatophyta</taxon>
        <taxon>Magnoliopsida</taxon>
        <taxon>Liliopsida</taxon>
        <taxon>Poales</taxon>
        <taxon>Poaceae</taxon>
        <taxon>BOP clade</taxon>
        <taxon>Oryzoideae</taxon>
        <taxon>Oryzeae</taxon>
        <taxon>Zizaniinae</taxon>
        <taxon>Zizania</taxon>
    </lineage>
</organism>
<evidence type="ECO:0000313" key="2">
    <source>
        <dbReference type="EMBL" id="KAG8056301.1"/>
    </source>
</evidence>